<sequence>MKIRMLSQNNRQKKCAPSKDQTRKPPSVDVSSDNDSYAGVEQISDSEEDEPNVEKEEERAIIFSEDRTDSMNTTQNILDDTTWEGFSDIPYLGDGMSLFGQDSISEDKWCLRTEVAKRDESAEYDTAFGDQSVQFESSDDEFDMFDDLFPDIFINKDHLDSSFRRQIDHDDISDEGSYWEYDDVGDTFGIPSSNPYTPMEIPKNEEYEEFGSDSSSLTGYESDISGETTDDDLPAEYYLQHRRAAVSIPEVESDAEVEDTDNSSPASTPRLYSWKHTSDKPFATVSSNCKKMILFNVRGFRNLGPSRSPQLSGGQKVGEANSLCLNTNTKNINISTLQNPPLSNSNTMISTELPEFYAPLAVETGLDMTSYSSSFYDSDEFGEGNCTETSPNLDEFINFEPDESSFSTREAESSHIDVNTTTSICSSKTNTEDQIHPLISHFNRGVVGSWRQKQNTHKLLHRNIVTPDSIGFGGNRFMEGTLKGVKSGRLRHANTPITPVRKQRPLASLDIAIDIKSTTSSTVRKSSNTHRHDTRTLKRRKIKM</sequence>
<evidence type="ECO:0000256" key="1">
    <source>
        <dbReference type="SAM" id="MobiDB-lite"/>
    </source>
</evidence>
<feature type="compositionally biased region" description="Acidic residues" evidence="1">
    <location>
        <begin position="251"/>
        <end position="261"/>
    </location>
</feature>
<dbReference type="OrthoDB" id="5399183at2759"/>
<accession>A0A420HPS0</accession>
<feature type="compositionally biased region" description="Low complexity" evidence="1">
    <location>
        <begin position="27"/>
        <end position="36"/>
    </location>
</feature>
<feature type="region of interest" description="Disordered" evidence="1">
    <location>
        <begin position="207"/>
        <end position="231"/>
    </location>
</feature>
<gene>
    <name evidence="2" type="ORF">OnM2_060030</name>
</gene>
<dbReference type="AlphaFoldDB" id="A0A420HPS0"/>
<feature type="region of interest" description="Disordered" evidence="1">
    <location>
        <begin position="520"/>
        <end position="544"/>
    </location>
</feature>
<protein>
    <submittedName>
        <fullName evidence="2">Uncharacterized protein</fullName>
    </submittedName>
</protein>
<feature type="region of interest" description="Disordered" evidence="1">
    <location>
        <begin position="1"/>
        <end position="57"/>
    </location>
</feature>
<organism evidence="2 3">
    <name type="scientific">Erysiphe neolycopersici</name>
    <dbReference type="NCBI Taxonomy" id="212602"/>
    <lineage>
        <taxon>Eukaryota</taxon>
        <taxon>Fungi</taxon>
        <taxon>Dikarya</taxon>
        <taxon>Ascomycota</taxon>
        <taxon>Pezizomycotina</taxon>
        <taxon>Leotiomycetes</taxon>
        <taxon>Erysiphales</taxon>
        <taxon>Erysiphaceae</taxon>
        <taxon>Erysiphe</taxon>
    </lineage>
</organism>
<dbReference type="EMBL" id="MCFK01006041">
    <property type="protein sequence ID" value="RKF59416.1"/>
    <property type="molecule type" value="Genomic_DNA"/>
</dbReference>
<comment type="caution">
    <text evidence="2">The sequence shown here is derived from an EMBL/GenBank/DDBJ whole genome shotgun (WGS) entry which is preliminary data.</text>
</comment>
<proteinExistence type="predicted"/>
<keyword evidence="3" id="KW-1185">Reference proteome</keyword>
<dbReference type="Proteomes" id="UP000286134">
    <property type="component" value="Unassembled WGS sequence"/>
</dbReference>
<reference evidence="2 3" key="1">
    <citation type="journal article" date="2018" name="BMC Genomics">
        <title>Comparative genome analyses reveal sequence features reflecting distinct modes of host-adaptation between dicot and monocot powdery mildew.</title>
        <authorList>
            <person name="Wu Y."/>
            <person name="Ma X."/>
            <person name="Pan Z."/>
            <person name="Kale S.D."/>
            <person name="Song Y."/>
            <person name="King H."/>
            <person name="Zhang Q."/>
            <person name="Presley C."/>
            <person name="Deng X."/>
            <person name="Wei C.I."/>
            <person name="Xiao S."/>
        </authorList>
    </citation>
    <scope>NUCLEOTIDE SEQUENCE [LARGE SCALE GENOMIC DNA]</scope>
    <source>
        <strain evidence="2">UMSG2</strain>
    </source>
</reference>
<feature type="compositionally biased region" description="Polar residues" evidence="1">
    <location>
        <begin position="1"/>
        <end position="10"/>
    </location>
</feature>
<feature type="region of interest" description="Disordered" evidence="1">
    <location>
        <begin position="249"/>
        <end position="272"/>
    </location>
</feature>
<name>A0A420HPS0_9PEZI</name>
<evidence type="ECO:0000313" key="2">
    <source>
        <dbReference type="EMBL" id="RKF59416.1"/>
    </source>
</evidence>
<evidence type="ECO:0000313" key="3">
    <source>
        <dbReference type="Proteomes" id="UP000286134"/>
    </source>
</evidence>